<reference evidence="1 2" key="1">
    <citation type="submission" date="2019-02" db="EMBL/GenBank/DDBJ databases">
        <title>Deep-cultivation of Planctomycetes and their phenomic and genomic characterization uncovers novel biology.</title>
        <authorList>
            <person name="Wiegand S."/>
            <person name="Jogler M."/>
            <person name="Boedeker C."/>
            <person name="Pinto D."/>
            <person name="Vollmers J."/>
            <person name="Rivas-Marin E."/>
            <person name="Kohn T."/>
            <person name="Peeters S.H."/>
            <person name="Heuer A."/>
            <person name="Rast P."/>
            <person name="Oberbeckmann S."/>
            <person name="Bunk B."/>
            <person name="Jeske O."/>
            <person name="Meyerdierks A."/>
            <person name="Storesund J.E."/>
            <person name="Kallscheuer N."/>
            <person name="Luecker S."/>
            <person name="Lage O.M."/>
            <person name="Pohl T."/>
            <person name="Merkel B.J."/>
            <person name="Hornburger P."/>
            <person name="Mueller R.-W."/>
            <person name="Bruemmer F."/>
            <person name="Labrenz M."/>
            <person name="Spormann A.M."/>
            <person name="Op Den Camp H."/>
            <person name="Overmann J."/>
            <person name="Amann R."/>
            <person name="Jetten M.S.M."/>
            <person name="Mascher T."/>
            <person name="Medema M.H."/>
            <person name="Devos D.P."/>
            <person name="Kaster A.-K."/>
            <person name="Ovreas L."/>
            <person name="Rohde M."/>
            <person name="Galperin M.Y."/>
            <person name="Jogler C."/>
        </authorList>
    </citation>
    <scope>NUCLEOTIDE SEQUENCE [LARGE SCALE GENOMIC DNA]</scope>
    <source>
        <strain evidence="1 2">KOR42</strain>
    </source>
</reference>
<dbReference type="EMBL" id="SIHI01000001">
    <property type="protein sequence ID" value="TWT58321.1"/>
    <property type="molecule type" value="Genomic_DNA"/>
</dbReference>
<sequence>MRSRFGRVADASALKRSVIEFHLNISINGNRRNLLVRKAPSSTNPRFGLRPPRGAWKNRITIRTVNPQSQVVLWLRVLSLRSEQIANWFGSQVSSRSERSSEPRISRYPRLNRLVPMRTRVRSGSARTQEPHIDEAPTVHKTDAISRQLENAPIHATEAVLIVSELISVATGLRLARDSSLTCCR</sequence>
<gene>
    <name evidence="1" type="ORF">KOR42_16950</name>
</gene>
<name>A0A5C5X7K0_9PLAN</name>
<proteinExistence type="predicted"/>
<organism evidence="1 2">
    <name type="scientific">Thalassoglobus neptunius</name>
    <dbReference type="NCBI Taxonomy" id="1938619"/>
    <lineage>
        <taxon>Bacteria</taxon>
        <taxon>Pseudomonadati</taxon>
        <taxon>Planctomycetota</taxon>
        <taxon>Planctomycetia</taxon>
        <taxon>Planctomycetales</taxon>
        <taxon>Planctomycetaceae</taxon>
        <taxon>Thalassoglobus</taxon>
    </lineage>
</organism>
<dbReference type="AlphaFoldDB" id="A0A5C5X7K0"/>
<protein>
    <submittedName>
        <fullName evidence="1">Uncharacterized protein</fullName>
    </submittedName>
</protein>
<accession>A0A5C5X7K0</accession>
<evidence type="ECO:0000313" key="1">
    <source>
        <dbReference type="EMBL" id="TWT58321.1"/>
    </source>
</evidence>
<keyword evidence="2" id="KW-1185">Reference proteome</keyword>
<evidence type="ECO:0000313" key="2">
    <source>
        <dbReference type="Proteomes" id="UP000317243"/>
    </source>
</evidence>
<dbReference type="Proteomes" id="UP000317243">
    <property type="component" value="Unassembled WGS sequence"/>
</dbReference>
<comment type="caution">
    <text evidence="1">The sequence shown here is derived from an EMBL/GenBank/DDBJ whole genome shotgun (WGS) entry which is preliminary data.</text>
</comment>